<gene>
    <name evidence="1" type="ORF">Drose_15370</name>
</gene>
<proteinExistence type="predicted"/>
<accession>A0ABY5ZBQ6</accession>
<evidence type="ECO:0000313" key="1">
    <source>
        <dbReference type="EMBL" id="UWZ39489.1"/>
    </source>
</evidence>
<name>A0ABY5ZBQ6_9ACTN</name>
<dbReference type="SUPFAM" id="SSF55874">
    <property type="entry name" value="ATPase domain of HSP90 chaperone/DNA topoisomerase II/histidine kinase"/>
    <property type="match status" value="1"/>
</dbReference>
<dbReference type="RefSeq" id="WP_260728896.1">
    <property type="nucleotide sequence ID" value="NZ_BAAABS010000016.1"/>
</dbReference>
<keyword evidence="1" id="KW-0547">Nucleotide-binding</keyword>
<sequence>MHADPILVRQLLDNLIGNAVRHRPAHHPFMADELIIVPFEHAAGDRIRTLRLVAGAYFERA</sequence>
<organism evidence="1 2">
    <name type="scientific">Dactylosporangium roseum</name>
    <dbReference type="NCBI Taxonomy" id="47989"/>
    <lineage>
        <taxon>Bacteria</taxon>
        <taxon>Bacillati</taxon>
        <taxon>Actinomycetota</taxon>
        <taxon>Actinomycetes</taxon>
        <taxon>Micromonosporales</taxon>
        <taxon>Micromonosporaceae</taxon>
        <taxon>Dactylosporangium</taxon>
    </lineage>
</organism>
<dbReference type="GO" id="GO:0005524">
    <property type="term" value="F:ATP binding"/>
    <property type="evidence" value="ECO:0007669"/>
    <property type="project" value="UniProtKB-KW"/>
</dbReference>
<keyword evidence="1" id="KW-0067">ATP-binding</keyword>
<protein>
    <submittedName>
        <fullName evidence="1">ATP-binding protein</fullName>
    </submittedName>
</protein>
<keyword evidence="2" id="KW-1185">Reference proteome</keyword>
<dbReference type="InterPro" id="IPR036890">
    <property type="entry name" value="HATPase_C_sf"/>
</dbReference>
<dbReference type="EMBL" id="CP073721">
    <property type="protein sequence ID" value="UWZ39489.1"/>
    <property type="molecule type" value="Genomic_DNA"/>
</dbReference>
<reference evidence="1" key="1">
    <citation type="submission" date="2021-04" db="EMBL/GenBank/DDBJ databases">
        <title>Biosynthetic gene clusters of Dactylosporangioum roseum.</title>
        <authorList>
            <person name="Hartkoorn R.C."/>
            <person name="Beaudoing E."/>
            <person name="Hot D."/>
            <person name="Moureu S."/>
        </authorList>
    </citation>
    <scope>NUCLEOTIDE SEQUENCE</scope>
    <source>
        <strain evidence="1">NRRL B-16295</strain>
    </source>
</reference>
<dbReference type="Proteomes" id="UP001058271">
    <property type="component" value="Chromosome"/>
</dbReference>
<evidence type="ECO:0000313" key="2">
    <source>
        <dbReference type="Proteomes" id="UP001058271"/>
    </source>
</evidence>